<proteinExistence type="inferred from homology"/>
<dbReference type="Pfam" id="PF01207">
    <property type="entry name" value="Dus"/>
    <property type="match status" value="1"/>
</dbReference>
<feature type="binding site" evidence="9 12">
    <location>
        <position position="177"/>
    </location>
    <ligand>
        <name>FMN</name>
        <dbReference type="ChEBI" id="CHEBI:58210"/>
    </ligand>
</feature>
<dbReference type="InterPro" id="IPR004653">
    <property type="entry name" value="DusA"/>
</dbReference>
<dbReference type="InParanoid" id="A0A6N7EVQ8"/>
<dbReference type="PANTHER" id="PTHR42907:SF1">
    <property type="entry name" value="FMN-LINKED OXIDOREDUCTASES SUPERFAMILY PROTEIN"/>
    <property type="match status" value="1"/>
</dbReference>
<comment type="similarity">
    <text evidence="10">Belongs to the dus family.</text>
</comment>
<dbReference type="PANTHER" id="PTHR42907">
    <property type="entry name" value="FMN-LINKED OXIDOREDUCTASES SUPERFAMILY PROTEIN"/>
    <property type="match status" value="1"/>
</dbReference>
<keyword evidence="6 9" id="KW-0521">NADP</keyword>
<protein>
    <recommendedName>
        <fullName evidence="9">tRNA-dihydrouridine(20/20a) synthase</fullName>
        <ecNumber evidence="9">1.3.1.91</ecNumber>
    </recommendedName>
    <alternativeName>
        <fullName evidence="9">U20-specific dihydrouridine synthase</fullName>
        <shortName evidence="9">U20-specific Dus</shortName>
    </alternativeName>
    <alternativeName>
        <fullName evidence="9">tRNA-dihydrouridine synthase A</fullName>
    </alternativeName>
</protein>
<keyword evidence="5 9" id="KW-0819">tRNA processing</keyword>
<feature type="site" description="Interacts with tRNA; defines subfamily-specific binding signature" evidence="9">
    <location>
        <position position="189"/>
    </location>
</feature>
<feature type="domain" description="DUS-like FMN-binding" evidence="13">
    <location>
        <begin position="22"/>
        <end position="327"/>
    </location>
</feature>
<comment type="cofactor">
    <cofactor evidence="1 9 10 12">
        <name>FMN</name>
        <dbReference type="ChEBI" id="CHEBI:58210"/>
    </cofactor>
</comment>
<dbReference type="InterPro" id="IPR013785">
    <property type="entry name" value="Aldolase_TIM"/>
</dbReference>
<evidence type="ECO:0000256" key="6">
    <source>
        <dbReference type="ARBA" id="ARBA00022857"/>
    </source>
</evidence>
<dbReference type="GO" id="GO:0000049">
    <property type="term" value="F:tRNA binding"/>
    <property type="evidence" value="ECO:0007669"/>
    <property type="project" value="UniProtKB-UniRule"/>
</dbReference>
<dbReference type="SUPFAM" id="SSF51395">
    <property type="entry name" value="FMN-linked oxidoreductases"/>
    <property type="match status" value="1"/>
</dbReference>
<comment type="similarity">
    <text evidence="9">Belongs to the Dus family. DusA subfamily.</text>
</comment>
<evidence type="ECO:0000256" key="3">
    <source>
        <dbReference type="ARBA" id="ARBA00022630"/>
    </source>
</evidence>
<name>A0A6N7EVQ8_9GAMM</name>
<comment type="function">
    <text evidence="9">Catalyzes the synthesis of 5,6-dihydrouridine (D), a modified base found in the D-loop of most tRNAs, via the reduction of the C5-C6 double bond in target uridines. Specifically modifies U20 and U20a in tRNAs.</text>
</comment>
<evidence type="ECO:0000256" key="7">
    <source>
        <dbReference type="ARBA" id="ARBA00022884"/>
    </source>
</evidence>
<dbReference type="AlphaFoldDB" id="A0A6N7EVQ8"/>
<evidence type="ECO:0000256" key="1">
    <source>
        <dbReference type="ARBA" id="ARBA00001917"/>
    </source>
</evidence>
<comment type="caution">
    <text evidence="9">Lacks conserved residue(s) required for the propagation of feature annotation.</text>
</comment>
<dbReference type="CDD" id="cd02801">
    <property type="entry name" value="DUS_like_FMN"/>
    <property type="match status" value="1"/>
</dbReference>
<reference evidence="14 15" key="1">
    <citation type="submission" date="2019-10" db="EMBL/GenBank/DDBJ databases">
        <title>Cardiobacteriales fam. a chemoheterotrophic member of the order Cardiobacteriales, and proposal of Cardiobacteriales fam. nov.</title>
        <authorList>
            <person name="Wang C."/>
        </authorList>
    </citation>
    <scope>NUCLEOTIDE SEQUENCE [LARGE SCALE GENOMIC DNA]</scope>
    <source>
        <strain evidence="14 15">ML27</strain>
    </source>
</reference>
<keyword evidence="7 9" id="KW-0694">RNA-binding</keyword>
<dbReference type="PIRSF" id="PIRSF006621">
    <property type="entry name" value="Dus"/>
    <property type="match status" value="1"/>
</dbReference>
<keyword evidence="12" id="KW-0547">Nucleotide-binding</keyword>
<keyword evidence="8 9" id="KW-0560">Oxidoreductase</keyword>
<feature type="site" description="Interacts with tRNA" evidence="9">
    <location>
        <position position="192"/>
    </location>
</feature>
<evidence type="ECO:0000256" key="11">
    <source>
        <dbReference type="PIRSR" id="PIRSR006621-1"/>
    </source>
</evidence>
<feature type="binding site" evidence="9 12">
    <location>
        <position position="146"/>
    </location>
    <ligand>
        <name>FMN</name>
        <dbReference type="ChEBI" id="CHEBI:58210"/>
    </ligand>
</feature>
<evidence type="ECO:0000259" key="13">
    <source>
        <dbReference type="Pfam" id="PF01207"/>
    </source>
</evidence>
<dbReference type="GO" id="GO:0010181">
    <property type="term" value="F:FMN binding"/>
    <property type="evidence" value="ECO:0007669"/>
    <property type="project" value="UniProtKB-UniRule"/>
</dbReference>
<feature type="active site" description="Proton donor" evidence="9 11">
    <location>
        <position position="107"/>
    </location>
</feature>
<evidence type="ECO:0000313" key="15">
    <source>
        <dbReference type="Proteomes" id="UP000471298"/>
    </source>
</evidence>
<dbReference type="GO" id="GO:0102264">
    <property type="term" value="F:tRNA-dihydrouridine20 synthase activity"/>
    <property type="evidence" value="ECO:0007669"/>
    <property type="project" value="UniProtKB-EC"/>
</dbReference>
<gene>
    <name evidence="9 14" type="primary">dusA</name>
    <name evidence="14" type="ORF">GCU85_07495</name>
</gene>
<dbReference type="FunCoup" id="A0A6N7EVQ8">
    <property type="interactions" value="254"/>
</dbReference>
<dbReference type="Gene3D" id="3.20.20.70">
    <property type="entry name" value="Aldolase class I"/>
    <property type="match status" value="1"/>
</dbReference>
<accession>A0A6N7EVQ8</accession>
<feature type="binding site" evidence="9 12">
    <location>
        <begin position="24"/>
        <end position="26"/>
    </location>
    <ligand>
        <name>FMN</name>
        <dbReference type="ChEBI" id="CHEBI:58210"/>
    </ligand>
</feature>
<feature type="binding site" evidence="9 12">
    <location>
        <begin position="217"/>
        <end position="219"/>
    </location>
    <ligand>
        <name>FMN</name>
        <dbReference type="ChEBI" id="CHEBI:58210"/>
    </ligand>
</feature>
<feature type="binding site" evidence="9 12">
    <location>
        <position position="77"/>
    </location>
    <ligand>
        <name>FMN</name>
        <dbReference type="ChEBI" id="CHEBI:58210"/>
    </ligand>
</feature>
<comment type="catalytic activity">
    <reaction evidence="9">
        <text>5,6-dihydrouridine(20a) in tRNA + NAD(+) = uridine(20a) in tRNA + NADH + H(+)</text>
        <dbReference type="Rhea" id="RHEA:53348"/>
        <dbReference type="Rhea" id="RHEA-COMP:13535"/>
        <dbReference type="Rhea" id="RHEA-COMP:13536"/>
        <dbReference type="ChEBI" id="CHEBI:15378"/>
        <dbReference type="ChEBI" id="CHEBI:57540"/>
        <dbReference type="ChEBI" id="CHEBI:57945"/>
        <dbReference type="ChEBI" id="CHEBI:65315"/>
        <dbReference type="ChEBI" id="CHEBI:74443"/>
    </reaction>
</comment>
<feature type="binding site" evidence="9 12">
    <location>
        <begin position="239"/>
        <end position="240"/>
    </location>
    <ligand>
        <name>FMN</name>
        <dbReference type="ChEBI" id="CHEBI:58210"/>
    </ligand>
</feature>
<keyword evidence="4 9" id="KW-0288">FMN</keyword>
<comment type="caution">
    <text evidence="14">The sequence shown here is derived from an EMBL/GenBank/DDBJ whole genome shotgun (WGS) entry which is preliminary data.</text>
</comment>
<evidence type="ECO:0000256" key="12">
    <source>
        <dbReference type="PIRSR" id="PIRSR006621-2"/>
    </source>
</evidence>
<sequence>MPVTEKKPANSPYANPNASFSVAPMMAWTTRHCRYFHRQLTKKALLYTEMVTTGAIIHGDHARFLQYHPAEHPIALQIGGGNPSDIGQAVRIANQYGYDEINLNVGCPSDRVQKGKIGAILMAEPELVAACFHAMRDNTDAKVTIKHRLAIDDMPEDSVFHFVETVAKAGCKTFIIHARKAFLQGLDPKANRHAPPLNYELVYAVKSRFPELEIIINGGIDTLTEARDHLSRVDGVMMGRSAYQKPWVLAGVDDLLGADHRPPSRRAVIEAMLPYIRDEIAAGNHLKHIARHWMGLFHGIRGSKAFKQTLNDHMNTRNEIAVVEAALAKIEE</sequence>
<dbReference type="InterPro" id="IPR035587">
    <property type="entry name" value="DUS-like_FMN-bd"/>
</dbReference>
<dbReference type="NCBIfam" id="NF008774">
    <property type="entry name" value="PRK11815.1"/>
    <property type="match status" value="1"/>
</dbReference>
<dbReference type="InterPro" id="IPR018517">
    <property type="entry name" value="tRNA_hU_synthase_CS"/>
</dbReference>
<feature type="site" description="Interacts with tRNA" evidence="9">
    <location>
        <position position="104"/>
    </location>
</feature>
<organism evidence="14 15">
    <name type="scientific">Ostreibacterium oceani</name>
    <dbReference type="NCBI Taxonomy" id="2654998"/>
    <lineage>
        <taxon>Bacteria</taxon>
        <taxon>Pseudomonadati</taxon>
        <taxon>Pseudomonadota</taxon>
        <taxon>Gammaproteobacteria</taxon>
        <taxon>Cardiobacteriales</taxon>
        <taxon>Ostreibacteriaceae</taxon>
        <taxon>Ostreibacterium</taxon>
    </lineage>
</organism>
<evidence type="ECO:0000256" key="2">
    <source>
        <dbReference type="ARBA" id="ARBA00022555"/>
    </source>
</evidence>
<keyword evidence="3 9" id="KW-0285">Flavoprotein</keyword>
<evidence type="ECO:0000313" key="14">
    <source>
        <dbReference type="EMBL" id="MPV86572.1"/>
    </source>
</evidence>
<keyword evidence="2 9" id="KW-0820">tRNA-binding</keyword>
<dbReference type="Gene3D" id="1.20.120.1460">
    <property type="match status" value="1"/>
</dbReference>
<dbReference type="InterPro" id="IPR001269">
    <property type="entry name" value="DUS_fam"/>
</dbReference>
<dbReference type="NCBIfam" id="TIGR00742">
    <property type="entry name" value="yjbN"/>
    <property type="match status" value="1"/>
</dbReference>
<dbReference type="EMBL" id="WHNW01000008">
    <property type="protein sequence ID" value="MPV86572.1"/>
    <property type="molecule type" value="Genomic_DNA"/>
</dbReference>
<keyword evidence="15" id="KW-1185">Reference proteome</keyword>
<dbReference type="EC" id="1.3.1.91" evidence="9"/>
<dbReference type="GO" id="GO:0050660">
    <property type="term" value="F:flavin adenine dinucleotide binding"/>
    <property type="evidence" value="ECO:0007669"/>
    <property type="project" value="InterPro"/>
</dbReference>
<dbReference type="Proteomes" id="UP000471298">
    <property type="component" value="Unassembled WGS sequence"/>
</dbReference>
<evidence type="ECO:0000256" key="4">
    <source>
        <dbReference type="ARBA" id="ARBA00022643"/>
    </source>
</evidence>
<dbReference type="PROSITE" id="PS01136">
    <property type="entry name" value="UPF0034"/>
    <property type="match status" value="1"/>
</dbReference>
<evidence type="ECO:0000256" key="5">
    <source>
        <dbReference type="ARBA" id="ARBA00022694"/>
    </source>
</evidence>
<comment type="catalytic activity">
    <reaction evidence="9">
        <text>5,6-dihydrouridine(20) in tRNA + NADP(+) = uridine(20) in tRNA + NADPH + H(+)</text>
        <dbReference type="Rhea" id="RHEA:53336"/>
        <dbReference type="Rhea" id="RHEA-COMP:13533"/>
        <dbReference type="Rhea" id="RHEA-COMP:13534"/>
        <dbReference type="ChEBI" id="CHEBI:15378"/>
        <dbReference type="ChEBI" id="CHEBI:57783"/>
        <dbReference type="ChEBI" id="CHEBI:58349"/>
        <dbReference type="ChEBI" id="CHEBI:65315"/>
        <dbReference type="ChEBI" id="CHEBI:74443"/>
        <dbReference type="EC" id="1.3.1.91"/>
    </reaction>
</comment>
<comment type="catalytic activity">
    <reaction evidence="9">
        <text>5,6-dihydrouridine(20a) in tRNA + NADP(+) = uridine(20a) in tRNA + NADPH + H(+)</text>
        <dbReference type="Rhea" id="RHEA:53344"/>
        <dbReference type="Rhea" id="RHEA-COMP:13535"/>
        <dbReference type="Rhea" id="RHEA-COMP:13536"/>
        <dbReference type="ChEBI" id="CHEBI:15378"/>
        <dbReference type="ChEBI" id="CHEBI:57783"/>
        <dbReference type="ChEBI" id="CHEBI:58349"/>
        <dbReference type="ChEBI" id="CHEBI:65315"/>
        <dbReference type="ChEBI" id="CHEBI:74443"/>
    </reaction>
</comment>
<dbReference type="HAMAP" id="MF_02041">
    <property type="entry name" value="DusA_subfam"/>
    <property type="match status" value="1"/>
</dbReference>
<evidence type="ECO:0000256" key="10">
    <source>
        <dbReference type="PIRNR" id="PIRNR006621"/>
    </source>
</evidence>
<evidence type="ECO:0000256" key="9">
    <source>
        <dbReference type="HAMAP-Rule" id="MF_02041"/>
    </source>
</evidence>
<evidence type="ECO:0000256" key="8">
    <source>
        <dbReference type="ARBA" id="ARBA00023002"/>
    </source>
</evidence>
<comment type="catalytic activity">
    <reaction evidence="9">
        <text>5,6-dihydrouridine(20) in tRNA + NAD(+) = uridine(20) in tRNA + NADH + H(+)</text>
        <dbReference type="Rhea" id="RHEA:53340"/>
        <dbReference type="Rhea" id="RHEA-COMP:13533"/>
        <dbReference type="Rhea" id="RHEA-COMP:13534"/>
        <dbReference type="ChEBI" id="CHEBI:15378"/>
        <dbReference type="ChEBI" id="CHEBI:57540"/>
        <dbReference type="ChEBI" id="CHEBI:57945"/>
        <dbReference type="ChEBI" id="CHEBI:65315"/>
        <dbReference type="ChEBI" id="CHEBI:74443"/>
        <dbReference type="EC" id="1.3.1.91"/>
    </reaction>
</comment>